<gene>
    <name evidence="3" type="ORF">V9T40_001368</name>
</gene>
<name>A0AAN9Y1A3_9HEMI</name>
<dbReference type="AlphaFoldDB" id="A0AAN9Y1A3"/>
<dbReference type="PANTHER" id="PTHR11461:SF211">
    <property type="entry name" value="GH10112P-RELATED"/>
    <property type="match status" value="1"/>
</dbReference>
<comment type="caution">
    <text evidence="3">The sequence shown here is derived from an EMBL/GenBank/DDBJ whole genome shotgun (WGS) entry which is preliminary data.</text>
</comment>
<dbReference type="GO" id="GO:0005615">
    <property type="term" value="C:extracellular space"/>
    <property type="evidence" value="ECO:0007669"/>
    <property type="project" value="InterPro"/>
</dbReference>
<evidence type="ECO:0000313" key="3">
    <source>
        <dbReference type="EMBL" id="KAK7580739.1"/>
    </source>
</evidence>
<sequence>MMSHQQYVQYLDDPEFSFRILGLPYKNKDFSMYIQLHREDPKSTNFSNNFDAVYLSSFLDLSSLKRRLIYYKIPRFQVTTTSDLKDVLVKFGSQNIVTSPTLYDKEDGSVVDFVDIKHGTSFEFSQMDAKNYAWLPTRSTSIPPIKFFVNKPFTFFVYYHPKKIILLIGAISKPFC</sequence>
<feature type="domain" description="Serpin" evidence="2">
    <location>
        <begin position="1"/>
        <end position="174"/>
    </location>
</feature>
<dbReference type="PANTHER" id="PTHR11461">
    <property type="entry name" value="SERINE PROTEASE INHIBITOR, SERPIN"/>
    <property type="match status" value="1"/>
</dbReference>
<organism evidence="3 4">
    <name type="scientific">Parthenolecanium corni</name>
    <dbReference type="NCBI Taxonomy" id="536013"/>
    <lineage>
        <taxon>Eukaryota</taxon>
        <taxon>Metazoa</taxon>
        <taxon>Ecdysozoa</taxon>
        <taxon>Arthropoda</taxon>
        <taxon>Hexapoda</taxon>
        <taxon>Insecta</taxon>
        <taxon>Pterygota</taxon>
        <taxon>Neoptera</taxon>
        <taxon>Paraneoptera</taxon>
        <taxon>Hemiptera</taxon>
        <taxon>Sternorrhyncha</taxon>
        <taxon>Coccoidea</taxon>
        <taxon>Coccidae</taxon>
        <taxon>Parthenolecanium</taxon>
    </lineage>
</organism>
<dbReference type="InterPro" id="IPR042185">
    <property type="entry name" value="Serpin_sf_2"/>
</dbReference>
<comment type="similarity">
    <text evidence="1">Belongs to the serpin family.</text>
</comment>
<dbReference type="SUPFAM" id="SSF56574">
    <property type="entry name" value="Serpins"/>
    <property type="match status" value="1"/>
</dbReference>
<dbReference type="InterPro" id="IPR036186">
    <property type="entry name" value="Serpin_sf"/>
</dbReference>
<dbReference type="Proteomes" id="UP001367676">
    <property type="component" value="Unassembled WGS sequence"/>
</dbReference>
<dbReference type="Pfam" id="PF00079">
    <property type="entry name" value="Serpin"/>
    <property type="match status" value="1"/>
</dbReference>
<evidence type="ECO:0000259" key="2">
    <source>
        <dbReference type="Pfam" id="PF00079"/>
    </source>
</evidence>
<reference evidence="3 4" key="1">
    <citation type="submission" date="2024-03" db="EMBL/GenBank/DDBJ databases">
        <title>Adaptation during the transition from Ophiocordyceps entomopathogen to insect associate is accompanied by gene loss and intensified selection.</title>
        <authorList>
            <person name="Ward C.M."/>
            <person name="Onetto C.A."/>
            <person name="Borneman A.R."/>
        </authorList>
    </citation>
    <scope>NUCLEOTIDE SEQUENCE [LARGE SCALE GENOMIC DNA]</scope>
    <source>
        <strain evidence="3">AWRI1</strain>
        <tissue evidence="3">Single Adult Female</tissue>
    </source>
</reference>
<dbReference type="GO" id="GO:0004867">
    <property type="term" value="F:serine-type endopeptidase inhibitor activity"/>
    <property type="evidence" value="ECO:0007669"/>
    <property type="project" value="InterPro"/>
</dbReference>
<dbReference type="EMBL" id="JBBCAQ010000034">
    <property type="protein sequence ID" value="KAK7580739.1"/>
    <property type="molecule type" value="Genomic_DNA"/>
</dbReference>
<dbReference type="Gene3D" id="2.30.39.10">
    <property type="entry name" value="Alpha-1-antitrypsin, domain 1"/>
    <property type="match status" value="1"/>
</dbReference>
<keyword evidence="4" id="KW-1185">Reference proteome</keyword>
<proteinExistence type="inferred from homology"/>
<protein>
    <recommendedName>
        <fullName evidence="2">Serpin domain-containing protein</fullName>
    </recommendedName>
</protein>
<evidence type="ECO:0000256" key="1">
    <source>
        <dbReference type="ARBA" id="ARBA00009500"/>
    </source>
</evidence>
<evidence type="ECO:0000313" key="4">
    <source>
        <dbReference type="Proteomes" id="UP001367676"/>
    </source>
</evidence>
<accession>A0AAN9Y1A3</accession>
<dbReference type="InterPro" id="IPR000215">
    <property type="entry name" value="Serpin_fam"/>
</dbReference>
<dbReference type="InterPro" id="IPR023796">
    <property type="entry name" value="Serpin_dom"/>
</dbReference>